<dbReference type="EMBL" id="JAYKXN010000008">
    <property type="protein sequence ID" value="KAK7265356.1"/>
    <property type="molecule type" value="Genomic_DNA"/>
</dbReference>
<sequence>MILLSLSYFSHGSKSLINTCYTRSLNLSMLITSNVIEFALIRHKTGLVSILMKLLKTLLSTINNLPYGVANLIFIFQIDYMMSSYIFLLYCLLAFSLYSPSQHKGYSLDVKLTRKLTMSIPVQHHETQHNMQEADKAMDSTLAKEDSVTPENISNSYTPPDLIYHIDYHGVTTHPTPKHPKP</sequence>
<comment type="caution">
    <text evidence="2">The sequence shown here is derived from an EMBL/GenBank/DDBJ whole genome shotgun (WGS) entry which is preliminary data.</text>
</comment>
<accession>A0AAN9EXY2</accession>
<keyword evidence="1" id="KW-0812">Transmembrane</keyword>
<evidence type="ECO:0000256" key="1">
    <source>
        <dbReference type="SAM" id="Phobius"/>
    </source>
</evidence>
<dbReference type="AlphaFoldDB" id="A0AAN9EXY2"/>
<organism evidence="2 3">
    <name type="scientific">Clitoria ternatea</name>
    <name type="common">Butterfly pea</name>
    <dbReference type="NCBI Taxonomy" id="43366"/>
    <lineage>
        <taxon>Eukaryota</taxon>
        <taxon>Viridiplantae</taxon>
        <taxon>Streptophyta</taxon>
        <taxon>Embryophyta</taxon>
        <taxon>Tracheophyta</taxon>
        <taxon>Spermatophyta</taxon>
        <taxon>Magnoliopsida</taxon>
        <taxon>eudicotyledons</taxon>
        <taxon>Gunneridae</taxon>
        <taxon>Pentapetalae</taxon>
        <taxon>rosids</taxon>
        <taxon>fabids</taxon>
        <taxon>Fabales</taxon>
        <taxon>Fabaceae</taxon>
        <taxon>Papilionoideae</taxon>
        <taxon>50 kb inversion clade</taxon>
        <taxon>NPAAA clade</taxon>
        <taxon>indigoferoid/millettioid clade</taxon>
        <taxon>Phaseoleae</taxon>
        <taxon>Clitoria</taxon>
    </lineage>
</organism>
<reference evidence="2 3" key="1">
    <citation type="submission" date="2024-01" db="EMBL/GenBank/DDBJ databases">
        <title>The genomes of 5 underutilized Papilionoideae crops provide insights into root nodulation and disease resistance.</title>
        <authorList>
            <person name="Yuan L."/>
        </authorList>
    </citation>
    <scope>NUCLEOTIDE SEQUENCE [LARGE SCALE GENOMIC DNA]</scope>
    <source>
        <strain evidence="2">LY-2023</strain>
        <tissue evidence="2">Leaf</tissue>
    </source>
</reference>
<keyword evidence="3" id="KW-1185">Reference proteome</keyword>
<feature type="transmembrane region" description="Helical" evidence="1">
    <location>
        <begin position="82"/>
        <end position="98"/>
    </location>
</feature>
<keyword evidence="1" id="KW-1133">Transmembrane helix</keyword>
<evidence type="ECO:0000313" key="2">
    <source>
        <dbReference type="EMBL" id="KAK7265356.1"/>
    </source>
</evidence>
<gene>
    <name evidence="2" type="ORF">RJT34_32975</name>
</gene>
<evidence type="ECO:0000313" key="3">
    <source>
        <dbReference type="Proteomes" id="UP001359559"/>
    </source>
</evidence>
<keyword evidence="1" id="KW-0472">Membrane</keyword>
<name>A0AAN9EXY2_CLITE</name>
<proteinExistence type="predicted"/>
<dbReference type="Proteomes" id="UP001359559">
    <property type="component" value="Unassembled WGS sequence"/>
</dbReference>
<protein>
    <submittedName>
        <fullName evidence="2">Uncharacterized protein</fullName>
    </submittedName>
</protein>